<comment type="caution">
    <text evidence="1">The sequence shown here is derived from an EMBL/GenBank/DDBJ whole genome shotgun (WGS) entry which is preliminary data.</text>
</comment>
<evidence type="ECO:0000313" key="2">
    <source>
        <dbReference type="Proteomes" id="UP000187203"/>
    </source>
</evidence>
<feature type="non-terminal residue" evidence="1">
    <location>
        <position position="1"/>
    </location>
</feature>
<dbReference type="AlphaFoldDB" id="A0A1R3L2T8"/>
<dbReference type="Proteomes" id="UP000187203">
    <property type="component" value="Unassembled WGS sequence"/>
</dbReference>
<organism evidence="1 2">
    <name type="scientific">Corchorus olitorius</name>
    <dbReference type="NCBI Taxonomy" id="93759"/>
    <lineage>
        <taxon>Eukaryota</taxon>
        <taxon>Viridiplantae</taxon>
        <taxon>Streptophyta</taxon>
        <taxon>Embryophyta</taxon>
        <taxon>Tracheophyta</taxon>
        <taxon>Spermatophyta</taxon>
        <taxon>Magnoliopsida</taxon>
        <taxon>eudicotyledons</taxon>
        <taxon>Gunneridae</taxon>
        <taxon>Pentapetalae</taxon>
        <taxon>rosids</taxon>
        <taxon>malvids</taxon>
        <taxon>Malvales</taxon>
        <taxon>Malvaceae</taxon>
        <taxon>Grewioideae</taxon>
        <taxon>Apeibeae</taxon>
        <taxon>Corchorus</taxon>
    </lineage>
</organism>
<evidence type="ECO:0000313" key="1">
    <source>
        <dbReference type="EMBL" id="OMP13651.1"/>
    </source>
</evidence>
<reference evidence="2" key="1">
    <citation type="submission" date="2013-09" db="EMBL/GenBank/DDBJ databases">
        <title>Corchorus olitorius genome sequencing.</title>
        <authorList>
            <person name="Alam M."/>
            <person name="Haque M.S."/>
            <person name="Islam M.S."/>
            <person name="Emdad E.M."/>
            <person name="Islam M.M."/>
            <person name="Ahmed B."/>
            <person name="Halim A."/>
            <person name="Hossen Q.M.M."/>
            <person name="Hossain M.Z."/>
            <person name="Ahmed R."/>
            <person name="Khan M.M."/>
            <person name="Islam R."/>
            <person name="Rashid M.M."/>
            <person name="Khan S.A."/>
            <person name="Rahman M.S."/>
            <person name="Alam M."/>
            <person name="Yahiya A.S."/>
            <person name="Khan M.S."/>
            <person name="Azam M.S."/>
            <person name="Haque T."/>
            <person name="Lashkar M.Z.H."/>
            <person name="Akhand A.I."/>
            <person name="Morshed G."/>
            <person name="Roy S."/>
            <person name="Uddin K.S."/>
            <person name="Rabeya T."/>
            <person name="Hossain A.S."/>
            <person name="Chowdhury A."/>
            <person name="Snigdha A.R."/>
            <person name="Mortoza M.S."/>
            <person name="Matin S.A."/>
            <person name="Hoque S.M.E."/>
            <person name="Islam M.K."/>
            <person name="Roy D.K."/>
            <person name="Haider R."/>
            <person name="Moosa M.M."/>
            <person name="Elias S.M."/>
            <person name="Hasan A.M."/>
            <person name="Jahan S."/>
            <person name="Shafiuddin M."/>
            <person name="Mahmood N."/>
            <person name="Shommy N.S."/>
        </authorList>
    </citation>
    <scope>NUCLEOTIDE SEQUENCE [LARGE SCALE GENOMIC DNA]</scope>
    <source>
        <strain evidence="2">cv. O-4</strain>
    </source>
</reference>
<keyword evidence="2" id="KW-1185">Reference proteome</keyword>
<accession>A0A1R3L2T8</accession>
<gene>
    <name evidence="1" type="ORF">COLO4_01226</name>
</gene>
<name>A0A1R3L2T8_9ROSI</name>
<dbReference type="EMBL" id="AWUE01003653">
    <property type="protein sequence ID" value="OMP13651.1"/>
    <property type="molecule type" value="Genomic_DNA"/>
</dbReference>
<sequence>HVQAVLERGVVQRVAGRALRGDLVLTVAVADVRVRGGRRGVRDARGRHRAHRFAGSLGQLQQRHGGRAVVGGARAVCTVHVALAGGIAGLGVGRHGDDFVVHLHAGHVRRHRRRAVGGLRIVGVRLDARRALERFHRQAPGLAHLVDARGGDGGRAHAVAQEEDH</sequence>
<proteinExistence type="predicted"/>
<protein>
    <submittedName>
        <fullName evidence="1">Uncharacterized protein</fullName>
    </submittedName>
</protein>
<feature type="non-terminal residue" evidence="1">
    <location>
        <position position="165"/>
    </location>
</feature>